<name>A0A7R8H8H2_LEPSM</name>
<dbReference type="EMBL" id="HG994583">
    <property type="protein sequence ID" value="CAF2922748.1"/>
    <property type="molecule type" value="Genomic_DNA"/>
</dbReference>
<evidence type="ECO:0000313" key="2">
    <source>
        <dbReference type="Proteomes" id="UP000675881"/>
    </source>
</evidence>
<accession>A0A7R8H8H2</accession>
<evidence type="ECO:0000313" key="1">
    <source>
        <dbReference type="EMBL" id="CAF2922748.1"/>
    </source>
</evidence>
<proteinExistence type="predicted"/>
<sequence>MRNDRKSYCSEQVDRKWEGIMERNLLVSKKDPSKLENAPINNLAAERHVGSVQTELSIRRPCNLTFANNSNVMAKSIDFIEFKPVDEMNKFHSLDRQDEMGLSIEEAQNRNSDRKRDADFYLLKSKGVPFTKPD</sequence>
<keyword evidence="2" id="KW-1185">Reference proteome</keyword>
<dbReference type="Proteomes" id="UP000675881">
    <property type="component" value="Chromosome 4"/>
</dbReference>
<dbReference type="AlphaFoldDB" id="A0A7R8H8H2"/>
<gene>
    <name evidence="1" type="ORF">LSAA_8910</name>
</gene>
<reference evidence="1" key="1">
    <citation type="submission" date="2021-02" db="EMBL/GenBank/DDBJ databases">
        <authorList>
            <person name="Bekaert M."/>
        </authorList>
    </citation>
    <scope>NUCLEOTIDE SEQUENCE</scope>
    <source>
        <strain evidence="1">IoA-00</strain>
    </source>
</reference>
<organism evidence="1 2">
    <name type="scientific">Lepeophtheirus salmonis</name>
    <name type="common">Salmon louse</name>
    <name type="synonym">Caligus salmonis</name>
    <dbReference type="NCBI Taxonomy" id="72036"/>
    <lineage>
        <taxon>Eukaryota</taxon>
        <taxon>Metazoa</taxon>
        <taxon>Ecdysozoa</taxon>
        <taxon>Arthropoda</taxon>
        <taxon>Crustacea</taxon>
        <taxon>Multicrustacea</taxon>
        <taxon>Hexanauplia</taxon>
        <taxon>Copepoda</taxon>
        <taxon>Siphonostomatoida</taxon>
        <taxon>Caligidae</taxon>
        <taxon>Lepeophtheirus</taxon>
    </lineage>
</organism>
<protein>
    <submittedName>
        <fullName evidence="1">(salmon louse) hypothetical protein</fullName>
    </submittedName>
</protein>